<protein>
    <submittedName>
        <fullName evidence="1">Uncharacterized protein</fullName>
    </submittedName>
</protein>
<name>A0A565CFU4_9BRAS</name>
<evidence type="ECO:0000313" key="2">
    <source>
        <dbReference type="Proteomes" id="UP000489600"/>
    </source>
</evidence>
<proteinExistence type="predicted"/>
<reference evidence="1" key="1">
    <citation type="submission" date="2019-07" db="EMBL/GenBank/DDBJ databases">
        <authorList>
            <person name="Dittberner H."/>
        </authorList>
    </citation>
    <scope>NUCLEOTIDE SEQUENCE [LARGE SCALE GENOMIC DNA]</scope>
</reference>
<keyword evidence="2" id="KW-1185">Reference proteome</keyword>
<accession>A0A565CFU4</accession>
<comment type="caution">
    <text evidence="1">The sequence shown here is derived from an EMBL/GenBank/DDBJ whole genome shotgun (WGS) entry which is preliminary data.</text>
</comment>
<gene>
    <name evidence="1" type="ORF">ANE_LOCUS22939</name>
</gene>
<organism evidence="1 2">
    <name type="scientific">Arabis nemorensis</name>
    <dbReference type="NCBI Taxonomy" id="586526"/>
    <lineage>
        <taxon>Eukaryota</taxon>
        <taxon>Viridiplantae</taxon>
        <taxon>Streptophyta</taxon>
        <taxon>Embryophyta</taxon>
        <taxon>Tracheophyta</taxon>
        <taxon>Spermatophyta</taxon>
        <taxon>Magnoliopsida</taxon>
        <taxon>eudicotyledons</taxon>
        <taxon>Gunneridae</taxon>
        <taxon>Pentapetalae</taxon>
        <taxon>rosids</taxon>
        <taxon>malvids</taxon>
        <taxon>Brassicales</taxon>
        <taxon>Brassicaceae</taxon>
        <taxon>Arabideae</taxon>
        <taxon>Arabis</taxon>
    </lineage>
</organism>
<dbReference type="EMBL" id="CABITT030000007">
    <property type="protein sequence ID" value="VVB12495.1"/>
    <property type="molecule type" value="Genomic_DNA"/>
</dbReference>
<dbReference type="AlphaFoldDB" id="A0A565CFU4"/>
<dbReference type="Proteomes" id="UP000489600">
    <property type="component" value="Unassembled WGS sequence"/>
</dbReference>
<evidence type="ECO:0000313" key="1">
    <source>
        <dbReference type="EMBL" id="VVB12495.1"/>
    </source>
</evidence>
<sequence>MLKTSYEVLKHEKTRKLFDDSLVIRIHQNVVRDYEIERFSRRFKDEVARISAQEAKKRRANQAKKIVVPLQRAEQTDFIPKSNLDDQAFEDQVMQRVLKAAKKQKIMMEI</sequence>
<dbReference type="OrthoDB" id="10250354at2759"/>